<protein>
    <submittedName>
        <fullName evidence="1">Uncharacterized protein</fullName>
    </submittedName>
</protein>
<dbReference type="EMBL" id="MN738932">
    <property type="protein sequence ID" value="QHT32213.1"/>
    <property type="molecule type" value="Genomic_DNA"/>
</dbReference>
<accession>A0A6C0EUM0</accession>
<name>A0A6C0EUM0_9ZZZZ</name>
<sequence length="47" mass="5833">MYIKTTPNILNNWTTLDMTNQEIIRKQNIYINLLEKQIEYRNNKIYK</sequence>
<organism evidence="1">
    <name type="scientific">viral metagenome</name>
    <dbReference type="NCBI Taxonomy" id="1070528"/>
    <lineage>
        <taxon>unclassified sequences</taxon>
        <taxon>metagenomes</taxon>
        <taxon>organismal metagenomes</taxon>
    </lineage>
</organism>
<reference evidence="1" key="1">
    <citation type="journal article" date="2020" name="Nature">
        <title>Giant virus diversity and host interactions through global metagenomics.</title>
        <authorList>
            <person name="Schulz F."/>
            <person name="Roux S."/>
            <person name="Paez-Espino D."/>
            <person name="Jungbluth S."/>
            <person name="Walsh D.A."/>
            <person name="Denef V.J."/>
            <person name="McMahon K.D."/>
            <person name="Konstantinidis K.T."/>
            <person name="Eloe-Fadrosh E.A."/>
            <person name="Kyrpides N.C."/>
            <person name="Woyke T."/>
        </authorList>
    </citation>
    <scope>NUCLEOTIDE SEQUENCE</scope>
    <source>
        <strain evidence="1">GVMAG-M-3300009159-65</strain>
    </source>
</reference>
<proteinExistence type="predicted"/>
<evidence type="ECO:0000313" key="1">
    <source>
        <dbReference type="EMBL" id="QHT32213.1"/>
    </source>
</evidence>
<dbReference type="AlphaFoldDB" id="A0A6C0EUM0"/>